<dbReference type="InterPro" id="IPR029052">
    <property type="entry name" value="Metallo-depent_PP-like"/>
</dbReference>
<keyword evidence="4" id="KW-1185">Reference proteome</keyword>
<evidence type="ECO:0000313" key="4">
    <source>
        <dbReference type="Proteomes" id="UP001055580"/>
    </source>
</evidence>
<dbReference type="PANTHER" id="PTHR42850">
    <property type="entry name" value="METALLOPHOSPHOESTERASE"/>
    <property type="match status" value="1"/>
</dbReference>
<dbReference type="RefSeq" id="WP_250754378.1">
    <property type="nucleotide sequence ID" value="NZ_CP098401.1"/>
</dbReference>
<dbReference type="Proteomes" id="UP001055580">
    <property type="component" value="Chromosome"/>
</dbReference>
<evidence type="ECO:0000313" key="3">
    <source>
        <dbReference type="EMBL" id="URW76726.1"/>
    </source>
</evidence>
<dbReference type="SUPFAM" id="SSF56300">
    <property type="entry name" value="Metallo-dependent phosphatases"/>
    <property type="match status" value="1"/>
</dbReference>
<proteinExistence type="inferred from homology"/>
<dbReference type="PANTHER" id="PTHR42850:SF2">
    <property type="entry name" value="BLL5683 PROTEIN"/>
    <property type="match status" value="1"/>
</dbReference>
<dbReference type="Gene3D" id="3.60.21.10">
    <property type="match status" value="1"/>
</dbReference>
<comment type="similarity">
    <text evidence="1">Belongs to the metallophosphoesterase superfamily. YfcE family.</text>
</comment>
<name>A0ABY4TYJ6_9SPHN</name>
<dbReference type="InterPro" id="IPR050126">
    <property type="entry name" value="Ap4A_hydrolase"/>
</dbReference>
<dbReference type="InterPro" id="IPR011152">
    <property type="entry name" value="Pesterase_MJ0912"/>
</dbReference>
<organism evidence="3 4">
    <name type="scientific">Sphingomonas donggukensis</name>
    <dbReference type="NCBI Taxonomy" id="2949093"/>
    <lineage>
        <taxon>Bacteria</taxon>
        <taxon>Pseudomonadati</taxon>
        <taxon>Pseudomonadota</taxon>
        <taxon>Alphaproteobacteria</taxon>
        <taxon>Sphingomonadales</taxon>
        <taxon>Sphingomonadaceae</taxon>
        <taxon>Sphingomonas</taxon>
    </lineage>
</organism>
<reference evidence="3" key="1">
    <citation type="submission" date="2022-05" db="EMBL/GenBank/DDBJ databases">
        <title>Sphingomonas sp. strain RMG20 Genome sequencing and assembly.</title>
        <authorList>
            <person name="Kim I."/>
        </authorList>
    </citation>
    <scope>NUCLEOTIDE SEQUENCE</scope>
    <source>
        <strain evidence="3">RMG20</strain>
    </source>
</reference>
<feature type="domain" description="Calcineurin-like phosphoesterase" evidence="2">
    <location>
        <begin position="3"/>
        <end position="180"/>
    </location>
</feature>
<sequence>MSRVAVLSDIHGNLPALEAVVADSAARGCDAVLNLGDCVSGPLWPAETATFLMARDWPTIAGNHERQLLADRATMGASDAFAAERLSSAHRDWIAALPTGLTVGDMWMCHGTPASDVEHLTVTVTPDGLRPATDDELLMRIAGTSEAIVLCGHTHIPALRSIGQQQIANPGSVGLQAFTDDRPYPYSVEAGSPAARYAMVEDGVATLLEVAYDHHAAAAKARREGFDGWARWLETGRV</sequence>
<dbReference type="PIRSF" id="PIRSF000883">
    <property type="entry name" value="Pesterase_MJ0912"/>
    <property type="match status" value="1"/>
</dbReference>
<dbReference type="Pfam" id="PF12850">
    <property type="entry name" value="Metallophos_2"/>
    <property type="match status" value="1"/>
</dbReference>
<dbReference type="EMBL" id="CP098401">
    <property type="protein sequence ID" value="URW76726.1"/>
    <property type="molecule type" value="Genomic_DNA"/>
</dbReference>
<gene>
    <name evidence="3" type="ORF">M9980_05850</name>
</gene>
<evidence type="ECO:0000259" key="2">
    <source>
        <dbReference type="Pfam" id="PF12850"/>
    </source>
</evidence>
<dbReference type="InterPro" id="IPR024654">
    <property type="entry name" value="Calcineurin-like_PHP_lpxH"/>
</dbReference>
<protein>
    <submittedName>
        <fullName evidence="3">Metallophosphatase family protein</fullName>
    </submittedName>
</protein>
<evidence type="ECO:0000256" key="1">
    <source>
        <dbReference type="ARBA" id="ARBA00008950"/>
    </source>
</evidence>
<accession>A0ABY4TYJ6</accession>